<dbReference type="EMBL" id="PKMF04000229">
    <property type="protein sequence ID" value="KAK7842011.1"/>
    <property type="molecule type" value="Genomic_DNA"/>
</dbReference>
<evidence type="ECO:0000256" key="1">
    <source>
        <dbReference type="ARBA" id="ARBA00001971"/>
    </source>
</evidence>
<dbReference type="Proteomes" id="UP000237347">
    <property type="component" value="Unassembled WGS sequence"/>
</dbReference>
<dbReference type="Gene3D" id="1.10.630.10">
    <property type="entry name" value="Cytochrome P450"/>
    <property type="match status" value="1"/>
</dbReference>
<dbReference type="Pfam" id="PF00067">
    <property type="entry name" value="p450"/>
    <property type="match status" value="1"/>
</dbReference>
<reference evidence="7 8" key="1">
    <citation type="journal article" date="2018" name="Sci. Data">
        <title>The draft genome sequence of cork oak.</title>
        <authorList>
            <person name="Ramos A.M."/>
            <person name="Usie A."/>
            <person name="Barbosa P."/>
            <person name="Barros P.M."/>
            <person name="Capote T."/>
            <person name="Chaves I."/>
            <person name="Simoes F."/>
            <person name="Abreu I."/>
            <person name="Carrasquinho I."/>
            <person name="Faro C."/>
            <person name="Guimaraes J.B."/>
            <person name="Mendonca D."/>
            <person name="Nobrega F."/>
            <person name="Rodrigues L."/>
            <person name="Saibo N.J.M."/>
            <person name="Varela M.C."/>
            <person name="Egas C."/>
            <person name="Matos J."/>
            <person name="Miguel C.M."/>
            <person name="Oliveira M.M."/>
            <person name="Ricardo C.P."/>
            <person name="Goncalves S."/>
        </authorList>
    </citation>
    <scope>NUCLEOTIDE SEQUENCE [LARGE SCALE GENOMIC DNA]</scope>
    <source>
        <strain evidence="8">cv. HL8</strain>
    </source>
</reference>
<dbReference type="GO" id="GO:0005506">
    <property type="term" value="F:iron ion binding"/>
    <property type="evidence" value="ECO:0007669"/>
    <property type="project" value="InterPro"/>
</dbReference>
<dbReference type="InterPro" id="IPR001128">
    <property type="entry name" value="Cyt_P450"/>
</dbReference>
<comment type="cofactor">
    <cofactor evidence="1">
        <name>heme</name>
        <dbReference type="ChEBI" id="CHEBI:30413"/>
    </cofactor>
</comment>
<keyword evidence="3" id="KW-0812">Transmembrane</keyword>
<evidence type="ECO:0000256" key="5">
    <source>
        <dbReference type="ARBA" id="ARBA00022989"/>
    </source>
</evidence>
<sequence>MRRLFRRNLSSEILHPSRKWVYNILFNRLCDSHSKSSEVPIVVKEHFQYSMFCLLVLIMRFGETQIKEIENVQSNVSLSRKLNVLLSCSSSRRIWQLELPLTLHKLHAVYGPIITICIGFVPDIIIANHSLAHKALIQNSVVFADRPATLPTDLILSSNSHSINTSSYGPTWRLFRRNLTSKILHPSHMKSYSHARKWVLDILLNRLGSNTKSVVKDHFQYSMFCLLVLMCFGDKLGETQIKKIEEGCQRLLLSSGRFAILNSFPSIGRILFRKRWEELFQLRRNQDDVLIPFIKARRKVRQERQ</sequence>
<dbReference type="PANTHER" id="PTHR24298:SF800">
    <property type="entry name" value="CYTOCHROME P450 89A2-RELATED"/>
    <property type="match status" value="1"/>
</dbReference>
<evidence type="ECO:0000256" key="4">
    <source>
        <dbReference type="ARBA" id="ARBA00022723"/>
    </source>
</evidence>
<keyword evidence="5" id="KW-1133">Transmembrane helix</keyword>
<dbReference type="GO" id="GO:0016020">
    <property type="term" value="C:membrane"/>
    <property type="evidence" value="ECO:0007669"/>
    <property type="project" value="UniProtKB-SubCell"/>
</dbReference>
<dbReference type="GO" id="GO:0020037">
    <property type="term" value="F:heme binding"/>
    <property type="evidence" value="ECO:0007669"/>
    <property type="project" value="InterPro"/>
</dbReference>
<evidence type="ECO:0000313" key="7">
    <source>
        <dbReference type="EMBL" id="KAK7842011.1"/>
    </source>
</evidence>
<protein>
    <submittedName>
        <fullName evidence="7">Cytochrome p450 89a2</fullName>
    </submittedName>
</protein>
<comment type="subcellular location">
    <subcellularLocation>
        <location evidence="2">Membrane</location>
        <topology evidence="2">Single-pass membrane protein</topology>
    </subcellularLocation>
</comment>
<keyword evidence="4" id="KW-0479">Metal-binding</keyword>
<dbReference type="InterPro" id="IPR051103">
    <property type="entry name" value="Plant_metabolite_P450s"/>
</dbReference>
<dbReference type="GO" id="GO:0016709">
    <property type="term" value="F:oxidoreductase activity, acting on paired donors, with incorporation or reduction of molecular oxygen, NAD(P)H as one donor, and incorporation of one atom of oxygen"/>
    <property type="evidence" value="ECO:0007669"/>
    <property type="project" value="TreeGrafter"/>
</dbReference>
<keyword evidence="8" id="KW-1185">Reference proteome</keyword>
<name>A0AAW0KTQ3_QUESU</name>
<proteinExistence type="predicted"/>
<dbReference type="AlphaFoldDB" id="A0AAW0KTQ3"/>
<dbReference type="InterPro" id="IPR036396">
    <property type="entry name" value="Cyt_P450_sf"/>
</dbReference>
<evidence type="ECO:0000256" key="2">
    <source>
        <dbReference type="ARBA" id="ARBA00004167"/>
    </source>
</evidence>
<accession>A0AAW0KTQ3</accession>
<dbReference type="PANTHER" id="PTHR24298">
    <property type="entry name" value="FLAVONOID 3'-MONOOXYGENASE-RELATED"/>
    <property type="match status" value="1"/>
</dbReference>
<gene>
    <name evidence="7" type="primary">CYP89A2_4</name>
    <name evidence="7" type="ORF">CFP56_014404</name>
</gene>
<evidence type="ECO:0000313" key="8">
    <source>
        <dbReference type="Proteomes" id="UP000237347"/>
    </source>
</evidence>
<dbReference type="SUPFAM" id="SSF48264">
    <property type="entry name" value="Cytochrome P450"/>
    <property type="match status" value="1"/>
</dbReference>
<comment type="caution">
    <text evidence="7">The sequence shown here is derived from an EMBL/GenBank/DDBJ whole genome shotgun (WGS) entry which is preliminary data.</text>
</comment>
<evidence type="ECO:0000256" key="3">
    <source>
        <dbReference type="ARBA" id="ARBA00022692"/>
    </source>
</evidence>
<organism evidence="7 8">
    <name type="scientific">Quercus suber</name>
    <name type="common">Cork oak</name>
    <dbReference type="NCBI Taxonomy" id="58331"/>
    <lineage>
        <taxon>Eukaryota</taxon>
        <taxon>Viridiplantae</taxon>
        <taxon>Streptophyta</taxon>
        <taxon>Embryophyta</taxon>
        <taxon>Tracheophyta</taxon>
        <taxon>Spermatophyta</taxon>
        <taxon>Magnoliopsida</taxon>
        <taxon>eudicotyledons</taxon>
        <taxon>Gunneridae</taxon>
        <taxon>Pentapetalae</taxon>
        <taxon>rosids</taxon>
        <taxon>fabids</taxon>
        <taxon>Fagales</taxon>
        <taxon>Fagaceae</taxon>
        <taxon>Quercus</taxon>
    </lineage>
</organism>
<evidence type="ECO:0000256" key="6">
    <source>
        <dbReference type="ARBA" id="ARBA00023136"/>
    </source>
</evidence>
<keyword evidence="6" id="KW-0472">Membrane</keyword>